<comment type="function">
    <text evidence="10">Required for replication-independent chromatin assembly and for the periodic repression of histone gene transcription during the cell cycle.</text>
</comment>
<evidence type="ECO:0000256" key="1">
    <source>
        <dbReference type="ARBA" id="ARBA00004123"/>
    </source>
</evidence>
<dbReference type="PROSITE" id="PS50082">
    <property type="entry name" value="WD_REPEATS_2"/>
    <property type="match status" value="3"/>
</dbReference>
<evidence type="ECO:0000256" key="7">
    <source>
        <dbReference type="ARBA" id="ARBA00023163"/>
    </source>
</evidence>
<feature type="coiled-coil region" evidence="11">
    <location>
        <begin position="955"/>
        <end position="982"/>
    </location>
</feature>
<dbReference type="PROSITE" id="PS50294">
    <property type="entry name" value="WD_REPEATS_REGION"/>
    <property type="match status" value="3"/>
</dbReference>
<dbReference type="SMART" id="SM00320">
    <property type="entry name" value="WD40"/>
    <property type="match status" value="7"/>
</dbReference>
<dbReference type="CDD" id="cd00200">
    <property type="entry name" value="WD40"/>
    <property type="match status" value="1"/>
</dbReference>
<keyword evidence="3 9" id="KW-0853">WD repeat</keyword>
<evidence type="ECO:0000256" key="3">
    <source>
        <dbReference type="ARBA" id="ARBA00022574"/>
    </source>
</evidence>
<keyword evidence="5 10" id="KW-0156">Chromatin regulator</keyword>
<organism evidence="15 16">
    <name type="scientific">Brachionus plicatilis</name>
    <name type="common">Marine rotifer</name>
    <name type="synonym">Brachionus muelleri</name>
    <dbReference type="NCBI Taxonomy" id="10195"/>
    <lineage>
        <taxon>Eukaryota</taxon>
        <taxon>Metazoa</taxon>
        <taxon>Spiralia</taxon>
        <taxon>Gnathifera</taxon>
        <taxon>Rotifera</taxon>
        <taxon>Eurotatoria</taxon>
        <taxon>Monogononta</taxon>
        <taxon>Pseudotrocha</taxon>
        <taxon>Ploima</taxon>
        <taxon>Brachionidae</taxon>
        <taxon>Brachionus</taxon>
    </lineage>
</organism>
<keyword evidence="16" id="KW-1185">Reference proteome</keyword>
<dbReference type="PANTHER" id="PTHR13831:SF0">
    <property type="entry name" value="PROTEIN HIRA"/>
    <property type="match status" value="1"/>
</dbReference>
<name>A0A3M7PBE5_BRAPC</name>
<dbReference type="SUPFAM" id="SSF50978">
    <property type="entry name" value="WD40 repeat-like"/>
    <property type="match status" value="2"/>
</dbReference>
<dbReference type="InterPro" id="IPR011494">
    <property type="entry name" value="HIRA-like_C"/>
</dbReference>
<sequence length="1021" mass="114804">MKLFKPYWVNHNGNAIFSIDVHPDGSRFATGGQGNDSGKVAIWNMGPILDKSKEIDENVPKILCSMDHHIACVNCVRWSNNGLFLASGSDDKLIMIWHFASGQGFQNIENWKCGFTLRGHSGDILDLAWSSTDAFLASCSVDNTIIIWNALKFPDIIKRISAHSGLVKGVAWDPIGEYFASQSDDKTLKIWKTSDWSLEKSIDEPFKHCTGTTHVLRLGWSPDGQIILSAHAINNSAPTAQVIDRINKWNTKLDFVGHRKAVTTVRFYPKILKSTDSEKTHCLCAVGSRDRSVSIWLTSYSRPLCVIGDVFDNPVMDLSWRKEGQPGLLACSMDGTVLYLEFPHADVGTPLSSSETDEIYKSKYGLSLSEQIAKNNQFNSDKSEKKNCQNLKFIENPEILLAQTNEIKKVVFSENSQSNFSFKGYSNPFVSTNSNSEPPENFKQIERRMPDGRRRITPICVAKPGEYNAPKPFGASSVHLSNENFSSSIGFGQPSQSSSQFVDLVKPSEPMKEVSAQTNPDPVPAPVKKPDTDIAKLQKKVLAVRDISNKPETIFADKRPIEQAGTQIIFSGNQQQTPKFKPNLTIGDKYLEPLKFTDKSTKIGKSNDLISIHNQIALKQNQRSIYFATESDANTPKLNSIKYILTNKENRQELKWMYYFNEPVCEVKLNRSLVACVCQDACLYLLKLLNGSLISSPIVLDSKAAVLSISNYSNLNYIMVVTEKGFLYLWLLTVDPSKNDTLSEASVTNSFDTLTTLVSHQSCQYIVEGKSLIKSFVTENGTPVMHLSENKSYFYSLDLRCWQLVPLNGSVLKDSLKLIIKSNSIFTQSSENDQMNDRPLDYIQSYEKSTNLSRSINLIYQNSDYSNDLINKKDLTLVQLESQINAALGLKSAKEYKFWLLTLARYLVENNYEEKLASLCSSLLGPVYSANWCDKVLNIKKRDILKEMLPIMAQNLELQRLYSSLKDQLNQVEEKVNSKKSVLNKIMASENISCRETVKKNENCSEEPSEKNQIPMEQEQA</sequence>
<keyword evidence="7 10" id="KW-0804">Transcription</keyword>
<dbReference type="EMBL" id="REGN01012257">
    <property type="protein sequence ID" value="RMZ96372.1"/>
    <property type="molecule type" value="Genomic_DNA"/>
</dbReference>
<evidence type="ECO:0000256" key="8">
    <source>
        <dbReference type="ARBA" id="ARBA00023242"/>
    </source>
</evidence>
<dbReference type="InterPro" id="IPR055410">
    <property type="entry name" value="Beta-prop_CAF1B_HIR1"/>
</dbReference>
<feature type="domain" description="Protein HIRA-like C-terminal" evidence="13">
    <location>
        <begin position="691"/>
        <end position="923"/>
    </location>
</feature>
<dbReference type="GO" id="GO:0031491">
    <property type="term" value="F:nucleosome binding"/>
    <property type="evidence" value="ECO:0007669"/>
    <property type="project" value="TreeGrafter"/>
</dbReference>
<evidence type="ECO:0000256" key="10">
    <source>
        <dbReference type="RuleBase" id="RU364014"/>
    </source>
</evidence>
<keyword evidence="4 10" id="KW-0677">Repeat</keyword>
<dbReference type="GO" id="GO:0006351">
    <property type="term" value="P:DNA-templated transcription"/>
    <property type="evidence" value="ECO:0007669"/>
    <property type="project" value="InterPro"/>
</dbReference>
<feature type="repeat" description="WD" evidence="9">
    <location>
        <begin position="117"/>
        <end position="149"/>
    </location>
</feature>
<evidence type="ECO:0000313" key="15">
    <source>
        <dbReference type="EMBL" id="RMZ96372.1"/>
    </source>
</evidence>
<dbReference type="GO" id="GO:0000417">
    <property type="term" value="C:HIR complex"/>
    <property type="evidence" value="ECO:0007669"/>
    <property type="project" value="TreeGrafter"/>
</dbReference>
<gene>
    <name evidence="15" type="ORF">BpHYR1_028874</name>
</gene>
<evidence type="ECO:0000259" key="14">
    <source>
        <dbReference type="Pfam" id="PF24105"/>
    </source>
</evidence>
<accession>A0A3M7PBE5</accession>
<dbReference type="InterPro" id="IPR015943">
    <property type="entry name" value="WD40/YVTN_repeat-like_dom_sf"/>
</dbReference>
<dbReference type="PANTHER" id="PTHR13831">
    <property type="entry name" value="MEMBER OF THE HIR1 FAMILY OF WD-REPEAT PROTEINS"/>
    <property type="match status" value="1"/>
</dbReference>
<evidence type="ECO:0000256" key="5">
    <source>
        <dbReference type="ARBA" id="ARBA00022853"/>
    </source>
</evidence>
<feature type="repeat" description="WD" evidence="9">
    <location>
        <begin position="160"/>
        <end position="201"/>
    </location>
</feature>
<proteinExistence type="inferred from homology"/>
<reference evidence="15 16" key="1">
    <citation type="journal article" date="2018" name="Sci. Rep.">
        <title>Genomic signatures of local adaptation to the degree of environmental predictability in rotifers.</title>
        <authorList>
            <person name="Franch-Gras L."/>
            <person name="Hahn C."/>
            <person name="Garcia-Roger E.M."/>
            <person name="Carmona M.J."/>
            <person name="Serra M."/>
            <person name="Gomez A."/>
        </authorList>
    </citation>
    <scope>NUCLEOTIDE SEQUENCE [LARGE SCALE GENOMIC DNA]</scope>
    <source>
        <strain evidence="15">HYR1</strain>
    </source>
</reference>
<evidence type="ECO:0000256" key="11">
    <source>
        <dbReference type="SAM" id="Coils"/>
    </source>
</evidence>
<dbReference type="OrthoDB" id="1741719at2759"/>
<evidence type="ECO:0000256" key="12">
    <source>
        <dbReference type="SAM" id="MobiDB-lite"/>
    </source>
</evidence>
<dbReference type="STRING" id="10195.A0A3M7PBE5"/>
<dbReference type="InterPro" id="IPR001680">
    <property type="entry name" value="WD40_rpt"/>
</dbReference>
<dbReference type="Gene3D" id="2.130.10.10">
    <property type="entry name" value="YVTN repeat-like/Quinoprotein amine dehydrogenase"/>
    <property type="match status" value="2"/>
</dbReference>
<protein>
    <recommendedName>
        <fullName evidence="10">Protein HIRA</fullName>
    </recommendedName>
</protein>
<dbReference type="GO" id="GO:0000785">
    <property type="term" value="C:chromatin"/>
    <property type="evidence" value="ECO:0007669"/>
    <property type="project" value="TreeGrafter"/>
</dbReference>
<comment type="subcellular location">
    <subcellularLocation>
        <location evidence="1 10">Nucleus</location>
    </subcellularLocation>
</comment>
<dbReference type="Pfam" id="PF24105">
    <property type="entry name" value="Beta-prop_CAF1B_HIR1"/>
    <property type="match status" value="1"/>
</dbReference>
<dbReference type="Proteomes" id="UP000276133">
    <property type="component" value="Unassembled WGS sequence"/>
</dbReference>
<dbReference type="Pfam" id="PF07569">
    <property type="entry name" value="Hira"/>
    <property type="match status" value="1"/>
</dbReference>
<dbReference type="InterPro" id="IPR036322">
    <property type="entry name" value="WD40_repeat_dom_sf"/>
</dbReference>
<comment type="caution">
    <text evidence="15">The sequence shown here is derived from an EMBL/GenBank/DDBJ whole genome shotgun (WGS) entry which is preliminary data.</text>
</comment>
<evidence type="ECO:0000256" key="2">
    <source>
        <dbReference type="ARBA" id="ARBA00007306"/>
    </source>
</evidence>
<feature type="repeat" description="WD" evidence="9">
    <location>
        <begin position="66"/>
        <end position="107"/>
    </location>
</feature>
<dbReference type="GO" id="GO:0006338">
    <property type="term" value="P:chromatin remodeling"/>
    <property type="evidence" value="ECO:0007669"/>
    <property type="project" value="InterPro"/>
</dbReference>
<feature type="region of interest" description="Disordered" evidence="12">
    <location>
        <begin position="998"/>
        <end position="1021"/>
    </location>
</feature>
<comment type="similarity">
    <text evidence="2 10">Belongs to the WD repeat HIR1 family.</text>
</comment>
<evidence type="ECO:0000256" key="4">
    <source>
        <dbReference type="ARBA" id="ARBA00022737"/>
    </source>
</evidence>
<evidence type="ECO:0000313" key="16">
    <source>
        <dbReference type="Proteomes" id="UP000276133"/>
    </source>
</evidence>
<evidence type="ECO:0000256" key="9">
    <source>
        <dbReference type="PROSITE-ProRule" id="PRU00221"/>
    </source>
</evidence>
<evidence type="ECO:0000259" key="13">
    <source>
        <dbReference type="Pfam" id="PF07569"/>
    </source>
</evidence>
<keyword evidence="6 10" id="KW-0805">Transcription regulation</keyword>
<feature type="domain" description="CAF1B/HIR1 beta-propeller" evidence="14">
    <location>
        <begin position="1"/>
        <end position="342"/>
    </location>
</feature>
<evidence type="ECO:0000256" key="6">
    <source>
        <dbReference type="ARBA" id="ARBA00023015"/>
    </source>
</evidence>
<dbReference type="AlphaFoldDB" id="A0A3M7PBE5"/>
<dbReference type="InterPro" id="IPR031120">
    <property type="entry name" value="HIR1-like"/>
</dbReference>
<keyword evidence="8 10" id="KW-0539">Nucleus</keyword>
<keyword evidence="10" id="KW-0678">Repressor</keyword>
<keyword evidence="11" id="KW-0175">Coiled coil</keyword>
<dbReference type="GO" id="GO:0006355">
    <property type="term" value="P:regulation of DNA-templated transcription"/>
    <property type="evidence" value="ECO:0007669"/>
    <property type="project" value="InterPro"/>
</dbReference>
<dbReference type="GO" id="GO:0005634">
    <property type="term" value="C:nucleus"/>
    <property type="evidence" value="ECO:0007669"/>
    <property type="project" value="UniProtKB-SubCell"/>
</dbReference>